<evidence type="ECO:0000256" key="1">
    <source>
        <dbReference type="SAM" id="MobiDB-lite"/>
    </source>
</evidence>
<feature type="compositionally biased region" description="Acidic residues" evidence="1">
    <location>
        <begin position="1"/>
        <end position="10"/>
    </location>
</feature>
<keyword evidence="3" id="KW-1185">Reference proteome</keyword>
<name>A0A6A5TJY7_9PLEO</name>
<dbReference type="EMBL" id="ML977019">
    <property type="protein sequence ID" value="KAF1951126.1"/>
    <property type="molecule type" value="Genomic_DNA"/>
</dbReference>
<reference evidence="2" key="1">
    <citation type="journal article" date="2020" name="Stud. Mycol.">
        <title>101 Dothideomycetes genomes: a test case for predicting lifestyles and emergence of pathogens.</title>
        <authorList>
            <person name="Haridas S."/>
            <person name="Albert R."/>
            <person name="Binder M."/>
            <person name="Bloem J."/>
            <person name="Labutti K."/>
            <person name="Salamov A."/>
            <person name="Andreopoulos B."/>
            <person name="Baker S."/>
            <person name="Barry K."/>
            <person name="Bills G."/>
            <person name="Bluhm B."/>
            <person name="Cannon C."/>
            <person name="Castanera R."/>
            <person name="Culley D."/>
            <person name="Daum C."/>
            <person name="Ezra D."/>
            <person name="Gonzalez J."/>
            <person name="Henrissat B."/>
            <person name="Kuo A."/>
            <person name="Liang C."/>
            <person name="Lipzen A."/>
            <person name="Lutzoni F."/>
            <person name="Magnuson J."/>
            <person name="Mondo S."/>
            <person name="Nolan M."/>
            <person name="Ohm R."/>
            <person name="Pangilinan J."/>
            <person name="Park H.-J."/>
            <person name="Ramirez L."/>
            <person name="Alfaro M."/>
            <person name="Sun H."/>
            <person name="Tritt A."/>
            <person name="Yoshinaga Y."/>
            <person name="Zwiers L.-H."/>
            <person name="Turgeon B."/>
            <person name="Goodwin S."/>
            <person name="Spatafora J."/>
            <person name="Crous P."/>
            <person name="Grigoriev I."/>
        </authorList>
    </citation>
    <scope>NUCLEOTIDE SEQUENCE</scope>
    <source>
        <strain evidence="2">CBS 675.92</strain>
    </source>
</reference>
<feature type="region of interest" description="Disordered" evidence="1">
    <location>
        <begin position="1"/>
        <end position="55"/>
    </location>
</feature>
<gene>
    <name evidence="2" type="ORF">CC80DRAFT_481346</name>
</gene>
<sequence>MANSDTEMDDATASQVSNLESSQFADFSHAESPGSTESRASSGRGSKKRTQTAIETWSHAKKLKRDEQVRRDRSGNRIWVCNRCSWELAALTSARNHLDHTHGIKIKAQQPQVVTKGQAKLEQILRRQGEKQQAQADERERKILRNAINTKVFEESLLQLIVNNNLPHKLVEYPELYSLITSVNYMAAGVYPKSRAAIPKKLTTPLYGRKLR</sequence>
<protein>
    <submittedName>
        <fullName evidence="2">Uncharacterized protein</fullName>
    </submittedName>
</protein>
<dbReference type="AlphaFoldDB" id="A0A6A5TJY7"/>
<accession>A0A6A5TJY7</accession>
<feature type="compositionally biased region" description="Polar residues" evidence="1">
    <location>
        <begin position="12"/>
        <end position="25"/>
    </location>
</feature>
<proteinExistence type="predicted"/>
<dbReference type="OrthoDB" id="5149354at2759"/>
<evidence type="ECO:0000313" key="2">
    <source>
        <dbReference type="EMBL" id="KAF1951126.1"/>
    </source>
</evidence>
<evidence type="ECO:0000313" key="3">
    <source>
        <dbReference type="Proteomes" id="UP000800035"/>
    </source>
</evidence>
<dbReference type="Proteomes" id="UP000800035">
    <property type="component" value="Unassembled WGS sequence"/>
</dbReference>
<organism evidence="2 3">
    <name type="scientific">Byssothecium circinans</name>
    <dbReference type="NCBI Taxonomy" id="147558"/>
    <lineage>
        <taxon>Eukaryota</taxon>
        <taxon>Fungi</taxon>
        <taxon>Dikarya</taxon>
        <taxon>Ascomycota</taxon>
        <taxon>Pezizomycotina</taxon>
        <taxon>Dothideomycetes</taxon>
        <taxon>Pleosporomycetidae</taxon>
        <taxon>Pleosporales</taxon>
        <taxon>Massarineae</taxon>
        <taxon>Massarinaceae</taxon>
        <taxon>Byssothecium</taxon>
    </lineage>
</organism>